<feature type="transmembrane region" description="Helical" evidence="6">
    <location>
        <begin position="99"/>
        <end position="120"/>
    </location>
</feature>
<gene>
    <name evidence="7" type="ORF">FZEAL_30</name>
</gene>
<evidence type="ECO:0000256" key="3">
    <source>
        <dbReference type="ARBA" id="ARBA00022989"/>
    </source>
</evidence>
<reference evidence="7" key="1">
    <citation type="journal article" date="2020" name="BMC Genomics">
        <title>Correction to: Identification and distribution of gene clusters required for synthesis of sphingolipid metabolism inhibitors in diverse species of the filamentous fungus Fusarium.</title>
        <authorList>
            <person name="Kim H.S."/>
            <person name="Lohmar J.M."/>
            <person name="Busman M."/>
            <person name="Brown D.W."/>
            <person name="Naumann T.A."/>
            <person name="Divon H.H."/>
            <person name="Lysoe E."/>
            <person name="Uhlig S."/>
            <person name="Proctor R.H."/>
        </authorList>
    </citation>
    <scope>NUCLEOTIDE SEQUENCE</scope>
    <source>
        <strain evidence="7">NRRL 22465</strain>
    </source>
</reference>
<sequence length="375" mass="42845">MWFFDKPDNICPVHTLNQDARDYVTDHFSFQDLSMIIGGVCAGLSIITMMVFNQLHASHLSNPTEQVKIMRIGNLITMFSLFSLLSVCLPKAAVYLHPWLGLFEGLALGSFFLLLCDYISPNRDQRDVFLAAKREDGVKWFKTRWVLIFQMPIVSFIVALTANITQALGVYCRWKSSIYFARLWLNLIQSISLLVSIIAILQFYYTLKKDLARHRPIAKFFAFKLVLILTFLQEIVFWALRDTGHLRANHILTFADIHIGIPSLVICIEMFPLALFFTWAFPWSVYHNKAQDGRGDFESLDKAGPPKRPYMGGPLGCKGWLGMLNPSDTIQAIMFVFQRAETPGKRMPDTGDGMEEPLYPENHQLHPRGPRAGYE</sequence>
<organism evidence="7 8">
    <name type="scientific">Fusarium zealandicum</name>
    <dbReference type="NCBI Taxonomy" id="1053134"/>
    <lineage>
        <taxon>Eukaryota</taxon>
        <taxon>Fungi</taxon>
        <taxon>Dikarya</taxon>
        <taxon>Ascomycota</taxon>
        <taxon>Pezizomycotina</taxon>
        <taxon>Sordariomycetes</taxon>
        <taxon>Hypocreomycetidae</taxon>
        <taxon>Hypocreales</taxon>
        <taxon>Nectriaceae</taxon>
        <taxon>Fusarium</taxon>
        <taxon>Fusarium staphyleae species complex</taxon>
    </lineage>
</organism>
<keyword evidence="4 6" id="KW-0472">Membrane</keyword>
<evidence type="ECO:0000313" key="7">
    <source>
        <dbReference type="EMBL" id="KAF4984877.1"/>
    </source>
</evidence>
<keyword evidence="2 6" id="KW-0812">Transmembrane</keyword>
<evidence type="ECO:0000256" key="6">
    <source>
        <dbReference type="SAM" id="Phobius"/>
    </source>
</evidence>
<evidence type="ECO:0000256" key="1">
    <source>
        <dbReference type="ARBA" id="ARBA00004141"/>
    </source>
</evidence>
<evidence type="ECO:0000256" key="4">
    <source>
        <dbReference type="ARBA" id="ARBA00023136"/>
    </source>
</evidence>
<keyword evidence="8" id="KW-1185">Reference proteome</keyword>
<comment type="caution">
    <text evidence="7">The sequence shown here is derived from an EMBL/GenBank/DDBJ whole genome shotgun (WGS) entry which is preliminary data.</text>
</comment>
<dbReference type="EMBL" id="JABEYC010000001">
    <property type="protein sequence ID" value="KAF4984877.1"/>
    <property type="molecule type" value="Genomic_DNA"/>
</dbReference>
<feature type="transmembrane region" description="Helical" evidence="6">
    <location>
        <begin position="33"/>
        <end position="52"/>
    </location>
</feature>
<feature type="transmembrane region" description="Helical" evidence="6">
    <location>
        <begin position="141"/>
        <end position="164"/>
    </location>
</feature>
<name>A0A8H4UVN8_9HYPO</name>
<dbReference type="AlphaFoldDB" id="A0A8H4UVN8"/>
<dbReference type="OrthoDB" id="5348404at2759"/>
<comment type="subcellular location">
    <subcellularLocation>
        <location evidence="1">Membrane</location>
        <topology evidence="1">Multi-pass membrane protein</topology>
    </subcellularLocation>
</comment>
<evidence type="ECO:0000313" key="8">
    <source>
        <dbReference type="Proteomes" id="UP000635477"/>
    </source>
</evidence>
<protein>
    <submittedName>
        <fullName evidence="7">Uncharacterized protein</fullName>
    </submittedName>
</protein>
<feature type="transmembrane region" description="Helical" evidence="6">
    <location>
        <begin position="259"/>
        <end position="281"/>
    </location>
</feature>
<dbReference type="Pfam" id="PF03619">
    <property type="entry name" value="Solute_trans_a"/>
    <property type="match status" value="1"/>
</dbReference>
<dbReference type="PANTHER" id="PTHR23423">
    <property type="entry name" value="ORGANIC SOLUTE TRANSPORTER-RELATED"/>
    <property type="match status" value="1"/>
</dbReference>
<dbReference type="InterPro" id="IPR005178">
    <property type="entry name" value="Ostalpha/TMEM184C"/>
</dbReference>
<evidence type="ECO:0000256" key="5">
    <source>
        <dbReference type="SAM" id="MobiDB-lite"/>
    </source>
</evidence>
<dbReference type="GO" id="GO:0016020">
    <property type="term" value="C:membrane"/>
    <property type="evidence" value="ECO:0007669"/>
    <property type="project" value="UniProtKB-SubCell"/>
</dbReference>
<accession>A0A8H4UVN8</accession>
<dbReference type="SMART" id="SM01417">
    <property type="entry name" value="Solute_trans_a"/>
    <property type="match status" value="1"/>
</dbReference>
<feature type="transmembrane region" description="Helical" evidence="6">
    <location>
        <begin position="184"/>
        <end position="205"/>
    </location>
</feature>
<proteinExistence type="predicted"/>
<evidence type="ECO:0000256" key="2">
    <source>
        <dbReference type="ARBA" id="ARBA00022692"/>
    </source>
</evidence>
<reference evidence="7" key="2">
    <citation type="submission" date="2020-05" db="EMBL/GenBank/DDBJ databases">
        <authorList>
            <person name="Kim H.-S."/>
            <person name="Proctor R.H."/>
            <person name="Brown D.W."/>
        </authorList>
    </citation>
    <scope>NUCLEOTIDE SEQUENCE</scope>
    <source>
        <strain evidence="7">NRRL 22465</strain>
    </source>
</reference>
<feature type="transmembrane region" description="Helical" evidence="6">
    <location>
        <begin position="72"/>
        <end position="93"/>
    </location>
</feature>
<feature type="region of interest" description="Disordered" evidence="5">
    <location>
        <begin position="344"/>
        <end position="375"/>
    </location>
</feature>
<keyword evidence="3 6" id="KW-1133">Transmembrane helix</keyword>
<dbReference type="Proteomes" id="UP000635477">
    <property type="component" value="Unassembled WGS sequence"/>
</dbReference>
<feature type="transmembrane region" description="Helical" evidence="6">
    <location>
        <begin position="217"/>
        <end position="239"/>
    </location>
</feature>